<dbReference type="AlphaFoldDB" id="A0A9K3CWN5"/>
<comment type="caution">
    <text evidence="2">The sequence shown here is derived from an EMBL/GenBank/DDBJ whole genome shotgun (WGS) entry which is preliminary data.</text>
</comment>
<gene>
    <name evidence="2" type="ORF">KIPB_006190</name>
</gene>
<dbReference type="OrthoDB" id="10253545at2759"/>
<sequence length="297" mass="32597">MSCGLKCDCFQYYCIFSILYSGNMGNSGVTSSVLPSHVAFAGDLIPRDKGKKRQRLDRLSRMIAGAIDGSIRHFSVCVSDRWTYQEVSLLSAALSRDLAVLRYSPVICFVGKKADDSWFREETLGGGWGSEDSESSALDSDDYPVRVLILGPACRPGDISDADVVIQLLDSRHGRTAIASMAVSSPSRVYRSLSVSDLVQAGPGMSMNRARERERDRDGKRDRSDSRASASGAAALPFNDAPSLLVVFSRRRCLHSYPPHLLSNVVVMFRRPLRYCTVATLSGVLREYAQIKAHSST</sequence>
<name>A0A9K3CWN5_9EUKA</name>
<evidence type="ECO:0000256" key="1">
    <source>
        <dbReference type="SAM" id="MobiDB-lite"/>
    </source>
</evidence>
<accession>A0A9K3CWN5</accession>
<evidence type="ECO:0000313" key="3">
    <source>
        <dbReference type="Proteomes" id="UP000265618"/>
    </source>
</evidence>
<feature type="compositionally biased region" description="Basic and acidic residues" evidence="1">
    <location>
        <begin position="209"/>
        <end position="226"/>
    </location>
</feature>
<dbReference type="Proteomes" id="UP000265618">
    <property type="component" value="Unassembled WGS sequence"/>
</dbReference>
<feature type="region of interest" description="Disordered" evidence="1">
    <location>
        <begin position="204"/>
        <end position="232"/>
    </location>
</feature>
<reference evidence="2 3" key="1">
    <citation type="journal article" date="2018" name="PLoS ONE">
        <title>The draft genome of Kipferlia bialata reveals reductive genome evolution in fornicate parasites.</title>
        <authorList>
            <person name="Tanifuji G."/>
            <person name="Takabayashi S."/>
            <person name="Kume K."/>
            <person name="Takagi M."/>
            <person name="Nakayama T."/>
            <person name="Kamikawa R."/>
            <person name="Inagaki Y."/>
            <person name="Hashimoto T."/>
        </authorList>
    </citation>
    <scope>NUCLEOTIDE SEQUENCE [LARGE SCALE GENOMIC DNA]</scope>
    <source>
        <strain evidence="2">NY0173</strain>
    </source>
</reference>
<protein>
    <submittedName>
        <fullName evidence="2">Uncharacterized protein</fullName>
    </submittedName>
</protein>
<proteinExistence type="predicted"/>
<organism evidence="2 3">
    <name type="scientific">Kipferlia bialata</name>
    <dbReference type="NCBI Taxonomy" id="797122"/>
    <lineage>
        <taxon>Eukaryota</taxon>
        <taxon>Metamonada</taxon>
        <taxon>Carpediemonas-like organisms</taxon>
        <taxon>Kipferlia</taxon>
    </lineage>
</organism>
<dbReference type="EMBL" id="BDIP01001561">
    <property type="protein sequence ID" value="GIQ84654.1"/>
    <property type="molecule type" value="Genomic_DNA"/>
</dbReference>
<keyword evidence="3" id="KW-1185">Reference proteome</keyword>
<evidence type="ECO:0000313" key="2">
    <source>
        <dbReference type="EMBL" id="GIQ84654.1"/>
    </source>
</evidence>